<organism evidence="2 3">
    <name type="scientific">Erythrobacter westpacificensis</name>
    <dbReference type="NCBI Taxonomy" id="1055231"/>
    <lineage>
        <taxon>Bacteria</taxon>
        <taxon>Pseudomonadati</taxon>
        <taxon>Pseudomonadota</taxon>
        <taxon>Alphaproteobacteria</taxon>
        <taxon>Sphingomonadales</taxon>
        <taxon>Erythrobacteraceae</taxon>
        <taxon>Erythrobacter/Porphyrobacter group</taxon>
        <taxon>Erythrobacter</taxon>
    </lineage>
</organism>
<protein>
    <submittedName>
        <fullName evidence="2">Metalloregulator ArsR/SmtB family transcription factor</fullName>
    </submittedName>
</protein>
<dbReference type="NCBIfam" id="NF033788">
    <property type="entry name" value="HTH_metalloreg"/>
    <property type="match status" value="1"/>
</dbReference>
<dbReference type="Pfam" id="PF01022">
    <property type="entry name" value="HTH_5"/>
    <property type="match status" value="1"/>
</dbReference>
<dbReference type="CDD" id="cd00090">
    <property type="entry name" value="HTH_ARSR"/>
    <property type="match status" value="1"/>
</dbReference>
<dbReference type="SUPFAM" id="SSF46785">
    <property type="entry name" value="Winged helix' DNA-binding domain"/>
    <property type="match status" value="1"/>
</dbReference>
<feature type="domain" description="HTH arsR-type" evidence="1">
    <location>
        <begin position="1"/>
        <end position="93"/>
    </location>
</feature>
<dbReference type="InterPro" id="IPR029063">
    <property type="entry name" value="SAM-dependent_MTases_sf"/>
</dbReference>
<dbReference type="InterPro" id="IPR036388">
    <property type="entry name" value="WH-like_DNA-bd_sf"/>
</dbReference>
<evidence type="ECO:0000259" key="1">
    <source>
        <dbReference type="PROSITE" id="PS50987"/>
    </source>
</evidence>
<dbReference type="PRINTS" id="PR00778">
    <property type="entry name" value="HTHARSR"/>
</dbReference>
<dbReference type="RefSeq" id="WP_346031596.1">
    <property type="nucleotide sequence ID" value="NZ_BAABHV010000005.1"/>
</dbReference>
<dbReference type="InterPro" id="IPR050508">
    <property type="entry name" value="Methyltransf_Superfamily"/>
</dbReference>
<dbReference type="Pfam" id="PF08241">
    <property type="entry name" value="Methyltransf_11"/>
    <property type="match status" value="1"/>
</dbReference>
<sequence>MRIEPLLGALSDPTRLRIMRLLEHMELAVGELAQALGQSQPRVSRHVAILCDSGLAERRREGSWVYLRKAIARGSDSALAAATSRLLDAAEVEDPEFAARCAEDRRHLSAIRARRESKAAEFFASHAENWDQLRAMLCPPEELEAKILTALGDEPLGRMLDIGTGTGRIAQLLADRADHVVGLDRSPEMLRLARARLQDRPAQRWELVQGDFNALPFADDTFETVVLHQVLHYAHEPVFALQEAARVARPDGRIVIVDLAAHERDELRERHAHARLGFSDDQMDGFLHRCGLSAAEPLALAGEGLTTKIWIARHVSALANAQS</sequence>
<dbReference type="Gene3D" id="1.10.10.10">
    <property type="entry name" value="Winged helix-like DNA-binding domain superfamily/Winged helix DNA-binding domain"/>
    <property type="match status" value="1"/>
</dbReference>
<dbReference type="InterPro" id="IPR001845">
    <property type="entry name" value="HTH_ArsR_DNA-bd_dom"/>
</dbReference>
<dbReference type="Gene3D" id="3.40.50.150">
    <property type="entry name" value="Vaccinia Virus protein VP39"/>
    <property type="match status" value="1"/>
</dbReference>
<dbReference type="Proteomes" id="UP001500518">
    <property type="component" value="Unassembled WGS sequence"/>
</dbReference>
<dbReference type="EMBL" id="BAABHV010000005">
    <property type="protein sequence ID" value="GAA5048283.1"/>
    <property type="molecule type" value="Genomic_DNA"/>
</dbReference>
<gene>
    <name evidence="2" type="ORF">GCM10023208_05360</name>
</gene>
<evidence type="ECO:0000313" key="3">
    <source>
        <dbReference type="Proteomes" id="UP001500518"/>
    </source>
</evidence>
<dbReference type="SMART" id="SM00418">
    <property type="entry name" value="HTH_ARSR"/>
    <property type="match status" value="1"/>
</dbReference>
<name>A0ABP9K1A3_9SPHN</name>
<dbReference type="PANTHER" id="PTHR42912">
    <property type="entry name" value="METHYLTRANSFERASE"/>
    <property type="match status" value="1"/>
</dbReference>
<dbReference type="CDD" id="cd02440">
    <property type="entry name" value="AdoMet_MTases"/>
    <property type="match status" value="1"/>
</dbReference>
<dbReference type="InterPro" id="IPR011991">
    <property type="entry name" value="ArsR-like_HTH"/>
</dbReference>
<keyword evidence="3" id="KW-1185">Reference proteome</keyword>
<dbReference type="SUPFAM" id="SSF53335">
    <property type="entry name" value="S-adenosyl-L-methionine-dependent methyltransferases"/>
    <property type="match status" value="1"/>
</dbReference>
<reference evidence="3" key="1">
    <citation type="journal article" date="2019" name="Int. J. Syst. Evol. Microbiol.">
        <title>The Global Catalogue of Microorganisms (GCM) 10K type strain sequencing project: providing services to taxonomists for standard genome sequencing and annotation.</title>
        <authorList>
            <consortium name="The Broad Institute Genomics Platform"/>
            <consortium name="The Broad Institute Genome Sequencing Center for Infectious Disease"/>
            <person name="Wu L."/>
            <person name="Ma J."/>
        </authorList>
    </citation>
    <scope>NUCLEOTIDE SEQUENCE [LARGE SCALE GENOMIC DNA]</scope>
    <source>
        <strain evidence="3">JCM 18014</strain>
    </source>
</reference>
<comment type="caution">
    <text evidence="2">The sequence shown here is derived from an EMBL/GenBank/DDBJ whole genome shotgun (WGS) entry which is preliminary data.</text>
</comment>
<evidence type="ECO:0000313" key="2">
    <source>
        <dbReference type="EMBL" id="GAA5048283.1"/>
    </source>
</evidence>
<dbReference type="InterPro" id="IPR036390">
    <property type="entry name" value="WH_DNA-bd_sf"/>
</dbReference>
<dbReference type="PANTHER" id="PTHR42912:SF93">
    <property type="entry name" value="N6-ADENOSINE-METHYLTRANSFERASE TMT1A"/>
    <property type="match status" value="1"/>
</dbReference>
<dbReference type="InterPro" id="IPR013216">
    <property type="entry name" value="Methyltransf_11"/>
</dbReference>
<dbReference type="PROSITE" id="PS50987">
    <property type="entry name" value="HTH_ARSR_2"/>
    <property type="match status" value="1"/>
</dbReference>
<accession>A0ABP9K1A3</accession>
<proteinExistence type="predicted"/>